<organism evidence="2 3">
    <name type="scientific">Coniophora puteana (strain RWD-64-598)</name>
    <name type="common">Brown rot fungus</name>
    <dbReference type="NCBI Taxonomy" id="741705"/>
    <lineage>
        <taxon>Eukaryota</taxon>
        <taxon>Fungi</taxon>
        <taxon>Dikarya</taxon>
        <taxon>Basidiomycota</taxon>
        <taxon>Agaricomycotina</taxon>
        <taxon>Agaricomycetes</taxon>
        <taxon>Agaricomycetidae</taxon>
        <taxon>Boletales</taxon>
        <taxon>Coniophorineae</taxon>
        <taxon>Coniophoraceae</taxon>
        <taxon>Coniophora</taxon>
    </lineage>
</organism>
<evidence type="ECO:0000313" key="3">
    <source>
        <dbReference type="Proteomes" id="UP000053558"/>
    </source>
</evidence>
<feature type="region of interest" description="Disordered" evidence="1">
    <location>
        <begin position="1"/>
        <end position="49"/>
    </location>
</feature>
<keyword evidence="3" id="KW-1185">Reference proteome</keyword>
<name>A0A5M3M955_CONPW</name>
<accession>A0A5M3M955</accession>
<feature type="compositionally biased region" description="Basic and acidic residues" evidence="1">
    <location>
        <begin position="160"/>
        <end position="175"/>
    </location>
</feature>
<dbReference type="KEGG" id="cput:CONPUDRAFT_158919"/>
<evidence type="ECO:0000256" key="1">
    <source>
        <dbReference type="SAM" id="MobiDB-lite"/>
    </source>
</evidence>
<feature type="compositionally biased region" description="Low complexity" evidence="1">
    <location>
        <begin position="80"/>
        <end position="98"/>
    </location>
</feature>
<feature type="region of interest" description="Disordered" evidence="1">
    <location>
        <begin position="65"/>
        <end position="187"/>
    </location>
</feature>
<dbReference type="AlphaFoldDB" id="A0A5M3M955"/>
<sequence length="301" mass="31938">MSSGGEQFGNKIPPRRPWTMPAEQQQQQKQKQKKVKDTNKQQGAPTDSACAQAAIKALSLFQAANSKAAQGPAPSTPSNAEPQAPSGPSGGQEQSGAQFGTSAVPPTPLAPSDDPQAAADHPDPEADGDLSSCSPDTPMAEPDDTTAGQAKRRMSAPSPAKHDPKRPAIGDEASGRPRAPVRSGSISTVHPVAPLPCAIHKGGGIPIIPASRCFSEQVKYMLEFVNPEALTALFDSAEQTFEDVRGMETLRRAVRDTVDQREVQHRAATGEPASRPDEQVTFQFGLTGPASRLPRQVYYEF</sequence>
<dbReference type="Proteomes" id="UP000053558">
    <property type="component" value="Unassembled WGS sequence"/>
</dbReference>
<protein>
    <submittedName>
        <fullName evidence="2">Uncharacterized protein</fullName>
    </submittedName>
</protein>
<reference evidence="3" key="1">
    <citation type="journal article" date="2012" name="Science">
        <title>The Paleozoic origin of enzymatic lignin decomposition reconstructed from 31 fungal genomes.</title>
        <authorList>
            <person name="Floudas D."/>
            <person name="Binder M."/>
            <person name="Riley R."/>
            <person name="Barry K."/>
            <person name="Blanchette R.A."/>
            <person name="Henrissat B."/>
            <person name="Martinez A.T."/>
            <person name="Otillar R."/>
            <person name="Spatafora J.W."/>
            <person name="Yadav J.S."/>
            <person name="Aerts A."/>
            <person name="Benoit I."/>
            <person name="Boyd A."/>
            <person name="Carlson A."/>
            <person name="Copeland A."/>
            <person name="Coutinho P.M."/>
            <person name="de Vries R.P."/>
            <person name="Ferreira P."/>
            <person name="Findley K."/>
            <person name="Foster B."/>
            <person name="Gaskell J."/>
            <person name="Glotzer D."/>
            <person name="Gorecki P."/>
            <person name="Heitman J."/>
            <person name="Hesse C."/>
            <person name="Hori C."/>
            <person name="Igarashi K."/>
            <person name="Jurgens J.A."/>
            <person name="Kallen N."/>
            <person name="Kersten P."/>
            <person name="Kohler A."/>
            <person name="Kuees U."/>
            <person name="Kumar T.K.A."/>
            <person name="Kuo A."/>
            <person name="LaButti K."/>
            <person name="Larrondo L.F."/>
            <person name="Lindquist E."/>
            <person name="Ling A."/>
            <person name="Lombard V."/>
            <person name="Lucas S."/>
            <person name="Lundell T."/>
            <person name="Martin R."/>
            <person name="McLaughlin D.J."/>
            <person name="Morgenstern I."/>
            <person name="Morin E."/>
            <person name="Murat C."/>
            <person name="Nagy L.G."/>
            <person name="Nolan M."/>
            <person name="Ohm R.A."/>
            <person name="Patyshakuliyeva A."/>
            <person name="Rokas A."/>
            <person name="Ruiz-Duenas F.J."/>
            <person name="Sabat G."/>
            <person name="Salamov A."/>
            <person name="Samejima M."/>
            <person name="Schmutz J."/>
            <person name="Slot J.C."/>
            <person name="St John F."/>
            <person name="Stenlid J."/>
            <person name="Sun H."/>
            <person name="Sun S."/>
            <person name="Syed K."/>
            <person name="Tsang A."/>
            <person name="Wiebenga A."/>
            <person name="Young D."/>
            <person name="Pisabarro A."/>
            <person name="Eastwood D.C."/>
            <person name="Martin F."/>
            <person name="Cullen D."/>
            <person name="Grigoriev I.V."/>
            <person name="Hibbett D.S."/>
        </authorList>
    </citation>
    <scope>NUCLEOTIDE SEQUENCE [LARGE SCALE GENOMIC DNA]</scope>
    <source>
        <strain evidence="3">RWD-64-598 SS2</strain>
    </source>
</reference>
<comment type="caution">
    <text evidence="2">The sequence shown here is derived from an EMBL/GenBank/DDBJ whole genome shotgun (WGS) entry which is preliminary data.</text>
</comment>
<dbReference type="EMBL" id="JH711588">
    <property type="protein sequence ID" value="EIW75456.1"/>
    <property type="molecule type" value="Genomic_DNA"/>
</dbReference>
<dbReference type="GeneID" id="19203996"/>
<gene>
    <name evidence="2" type="ORF">CONPUDRAFT_158919</name>
</gene>
<feature type="compositionally biased region" description="Low complexity" evidence="1">
    <location>
        <begin position="110"/>
        <end position="119"/>
    </location>
</feature>
<dbReference type="RefSeq" id="XP_007774181.1">
    <property type="nucleotide sequence ID" value="XM_007775991.1"/>
</dbReference>
<proteinExistence type="predicted"/>
<evidence type="ECO:0000313" key="2">
    <source>
        <dbReference type="EMBL" id="EIW75456.1"/>
    </source>
</evidence>